<evidence type="ECO:0000259" key="3">
    <source>
        <dbReference type="Pfam" id="PF03446"/>
    </source>
</evidence>
<dbReference type="PANTHER" id="PTHR43060">
    <property type="entry name" value="3-HYDROXYISOBUTYRATE DEHYDROGENASE-LIKE 1, MITOCHONDRIAL-RELATED"/>
    <property type="match status" value="1"/>
</dbReference>
<dbReference type="InterPro" id="IPR008927">
    <property type="entry name" value="6-PGluconate_DH-like_C_sf"/>
</dbReference>
<dbReference type="SUPFAM" id="SSF48179">
    <property type="entry name" value="6-phosphogluconate dehydrogenase C-terminal domain-like"/>
    <property type="match status" value="1"/>
</dbReference>
<reference evidence="5 6" key="1">
    <citation type="submission" date="2023-11" db="EMBL/GenBank/DDBJ databases">
        <title>Draft genome of Azohydromonas lata strain H1 (DSM1123), a polyhydroxyalkanoate producer.</title>
        <authorList>
            <person name="Traversa D."/>
            <person name="D'Addabbo P."/>
            <person name="Pazzani C."/>
            <person name="Manzari C."/>
            <person name="Chiara M."/>
            <person name="Scrascia M."/>
        </authorList>
    </citation>
    <scope>NUCLEOTIDE SEQUENCE [LARGE SCALE GENOMIC DNA]</scope>
    <source>
        <strain evidence="5 6">H1</strain>
    </source>
</reference>
<dbReference type="InterPro" id="IPR029154">
    <property type="entry name" value="HIBADH-like_NADP-bd"/>
</dbReference>
<proteinExistence type="predicted"/>
<dbReference type="InterPro" id="IPR006115">
    <property type="entry name" value="6PGDH_NADP-bd"/>
</dbReference>
<evidence type="ECO:0000256" key="2">
    <source>
        <dbReference type="ARBA" id="ARBA00023027"/>
    </source>
</evidence>
<evidence type="ECO:0000259" key="4">
    <source>
        <dbReference type="Pfam" id="PF14833"/>
    </source>
</evidence>
<comment type="caution">
    <text evidence="5">The sequence shown here is derived from an EMBL/GenBank/DDBJ whole genome shotgun (WGS) entry which is preliminary data.</text>
</comment>
<dbReference type="RefSeq" id="WP_322466341.1">
    <property type="nucleotide sequence ID" value="NZ_JAXOJX010000026.1"/>
</dbReference>
<dbReference type="InterPro" id="IPR015815">
    <property type="entry name" value="HIBADH-related"/>
</dbReference>
<dbReference type="Pfam" id="PF03446">
    <property type="entry name" value="NAD_binding_2"/>
    <property type="match status" value="1"/>
</dbReference>
<keyword evidence="1 5" id="KW-0560">Oxidoreductase</keyword>
<dbReference type="GO" id="GO:0016491">
    <property type="term" value="F:oxidoreductase activity"/>
    <property type="evidence" value="ECO:0007669"/>
    <property type="project" value="UniProtKB-KW"/>
</dbReference>
<name>A0ABU5II86_9BURK</name>
<dbReference type="InterPro" id="IPR036291">
    <property type="entry name" value="NAD(P)-bd_dom_sf"/>
</dbReference>
<gene>
    <name evidence="5" type="ORF">SM757_16600</name>
</gene>
<dbReference type="Proteomes" id="UP001293718">
    <property type="component" value="Unassembled WGS sequence"/>
</dbReference>
<sequence length="298" mass="30723">MARIGFIGASGLMGHGMAKNLLAHGHGLRLAVHRNRERVADLLEAGAVAVDNAAAVAQGSEIVFVCVTGSPQVEAVVLGEGGLLAGAAPGLLIVDCSTSEPGSTARLRERCAADGVAFIDAPLARTPAEAEAGRLNVMVGAEPAAFARLEPVLRCFAENVFHVGVPGAGHTVKLLNNFIGQAICTATAEAFAVGQRSGVDLKKLVELLSAGPVNSGLFQAMAKSLTGDLAGIRFGLDNARKDLRYYTHLAEELAVPSVMGEAVHQSLTLASALGHGDKFVPSLVEAQEQLSGARIVPR</sequence>
<dbReference type="EMBL" id="JAXOJX010000026">
    <property type="protein sequence ID" value="MDZ5458196.1"/>
    <property type="molecule type" value="Genomic_DNA"/>
</dbReference>
<evidence type="ECO:0000313" key="5">
    <source>
        <dbReference type="EMBL" id="MDZ5458196.1"/>
    </source>
</evidence>
<keyword evidence="2" id="KW-0520">NAD</keyword>
<protein>
    <submittedName>
        <fullName evidence="5">NAD(P)-dependent oxidoreductase</fullName>
        <ecNumber evidence="5">1.1.-.-</ecNumber>
    </submittedName>
</protein>
<accession>A0ABU5II86</accession>
<dbReference type="Gene3D" id="3.40.50.720">
    <property type="entry name" value="NAD(P)-binding Rossmann-like Domain"/>
    <property type="match status" value="1"/>
</dbReference>
<feature type="domain" description="6-phosphogluconate dehydrogenase NADP-binding" evidence="3">
    <location>
        <begin position="3"/>
        <end position="164"/>
    </location>
</feature>
<evidence type="ECO:0000313" key="6">
    <source>
        <dbReference type="Proteomes" id="UP001293718"/>
    </source>
</evidence>
<dbReference type="InterPro" id="IPR013328">
    <property type="entry name" value="6PGD_dom2"/>
</dbReference>
<evidence type="ECO:0000256" key="1">
    <source>
        <dbReference type="ARBA" id="ARBA00023002"/>
    </source>
</evidence>
<dbReference type="Pfam" id="PF14833">
    <property type="entry name" value="NAD_binding_11"/>
    <property type="match status" value="1"/>
</dbReference>
<dbReference type="EC" id="1.1.-.-" evidence="5"/>
<dbReference type="PIRSF" id="PIRSF000103">
    <property type="entry name" value="HIBADH"/>
    <property type="match status" value="1"/>
</dbReference>
<dbReference type="Gene3D" id="1.10.1040.10">
    <property type="entry name" value="N-(1-d-carboxylethyl)-l-norvaline Dehydrogenase, domain 2"/>
    <property type="match status" value="1"/>
</dbReference>
<dbReference type="SUPFAM" id="SSF51735">
    <property type="entry name" value="NAD(P)-binding Rossmann-fold domains"/>
    <property type="match status" value="1"/>
</dbReference>
<feature type="domain" description="3-hydroxyisobutyrate dehydrogenase-like NAD-binding" evidence="4">
    <location>
        <begin position="167"/>
        <end position="278"/>
    </location>
</feature>
<dbReference type="PANTHER" id="PTHR43060:SF15">
    <property type="entry name" value="3-HYDROXYISOBUTYRATE DEHYDROGENASE-LIKE 1, MITOCHONDRIAL-RELATED"/>
    <property type="match status" value="1"/>
</dbReference>
<keyword evidence="6" id="KW-1185">Reference proteome</keyword>
<organism evidence="5 6">
    <name type="scientific">Azohydromonas lata</name>
    <dbReference type="NCBI Taxonomy" id="45677"/>
    <lineage>
        <taxon>Bacteria</taxon>
        <taxon>Pseudomonadati</taxon>
        <taxon>Pseudomonadota</taxon>
        <taxon>Betaproteobacteria</taxon>
        <taxon>Burkholderiales</taxon>
        <taxon>Sphaerotilaceae</taxon>
        <taxon>Azohydromonas</taxon>
    </lineage>
</organism>